<evidence type="ECO:0000259" key="2">
    <source>
        <dbReference type="PROSITE" id="PS51740"/>
    </source>
</evidence>
<protein>
    <recommendedName>
        <fullName evidence="2">SpoVT-AbrB domain-containing protein</fullName>
    </recommendedName>
</protein>
<dbReference type="InterPro" id="IPR007159">
    <property type="entry name" value="SpoVT-AbrB_dom"/>
</dbReference>
<dbReference type="InterPro" id="IPR037914">
    <property type="entry name" value="SpoVT-AbrB_sf"/>
</dbReference>
<keyword evidence="4" id="KW-1185">Reference proteome</keyword>
<evidence type="ECO:0000256" key="1">
    <source>
        <dbReference type="PROSITE-ProRule" id="PRU01076"/>
    </source>
</evidence>
<accession>A0A3S1ICG0</accession>
<dbReference type="AlphaFoldDB" id="A0A3S1ICG0"/>
<dbReference type="Proteomes" id="UP000276103">
    <property type="component" value="Unassembled WGS sequence"/>
</dbReference>
<sequence>MQITQDGSITIPLDIQEELGFLPGTEVELKIMGNILQLQKKNSPTRGETLINLMRGKATTHLSTDEIMEITRSTYD</sequence>
<feature type="domain" description="SpoVT-AbrB" evidence="2">
    <location>
        <begin position="1"/>
        <end position="43"/>
    </location>
</feature>
<proteinExistence type="predicted"/>
<name>A0A3S1ICG0_ANAVA</name>
<dbReference type="SUPFAM" id="SSF89447">
    <property type="entry name" value="AbrB/MazE/MraZ-like"/>
    <property type="match status" value="1"/>
</dbReference>
<dbReference type="RefSeq" id="WP_127054951.1">
    <property type="nucleotide sequence ID" value="NZ_RSCM01000010.1"/>
</dbReference>
<dbReference type="PROSITE" id="PS51740">
    <property type="entry name" value="SPOVT_ABRB"/>
    <property type="match status" value="1"/>
</dbReference>
<evidence type="ECO:0000313" key="4">
    <source>
        <dbReference type="Proteomes" id="UP000276103"/>
    </source>
</evidence>
<dbReference type="GO" id="GO:0003677">
    <property type="term" value="F:DNA binding"/>
    <property type="evidence" value="ECO:0007669"/>
    <property type="project" value="UniProtKB-UniRule"/>
</dbReference>
<keyword evidence="1" id="KW-0238">DNA-binding</keyword>
<reference evidence="3 4" key="1">
    <citation type="journal article" date="2019" name="Genome Biol. Evol.">
        <title>Day and night: Metabolic profiles and evolutionary relationships of six axenic non-marine cyanobacteria.</title>
        <authorList>
            <person name="Will S.E."/>
            <person name="Henke P."/>
            <person name="Boedeker C."/>
            <person name="Huang S."/>
            <person name="Brinkmann H."/>
            <person name="Rohde M."/>
            <person name="Jarek M."/>
            <person name="Friedl T."/>
            <person name="Seufert S."/>
            <person name="Schumacher M."/>
            <person name="Overmann J."/>
            <person name="Neumann-Schaal M."/>
            <person name="Petersen J."/>
        </authorList>
    </citation>
    <scope>NUCLEOTIDE SEQUENCE [LARGE SCALE GENOMIC DNA]</scope>
    <source>
        <strain evidence="3 4">SAG 1403-4b</strain>
    </source>
</reference>
<evidence type="ECO:0000313" key="3">
    <source>
        <dbReference type="EMBL" id="RUS95348.1"/>
    </source>
</evidence>
<dbReference type="EMBL" id="RSCM01000010">
    <property type="protein sequence ID" value="RUS95348.1"/>
    <property type="molecule type" value="Genomic_DNA"/>
</dbReference>
<gene>
    <name evidence="3" type="ORF">DSM107003_30510</name>
</gene>
<comment type="caution">
    <text evidence="3">The sequence shown here is derived from an EMBL/GenBank/DDBJ whole genome shotgun (WGS) entry which is preliminary data.</text>
</comment>
<dbReference type="OrthoDB" id="9811597at2"/>
<organism evidence="3 4">
    <name type="scientific">Trichormus variabilis SAG 1403-4b</name>
    <dbReference type="NCBI Taxonomy" id="447716"/>
    <lineage>
        <taxon>Bacteria</taxon>
        <taxon>Bacillati</taxon>
        <taxon>Cyanobacteriota</taxon>
        <taxon>Cyanophyceae</taxon>
        <taxon>Nostocales</taxon>
        <taxon>Nostocaceae</taxon>
        <taxon>Trichormus</taxon>
    </lineage>
</organism>